<dbReference type="EMBL" id="PDEA01000001">
    <property type="protein sequence ID" value="PEH88118.1"/>
    <property type="molecule type" value="Genomic_DNA"/>
</dbReference>
<dbReference type="GeneID" id="80800031"/>
<comment type="caution">
    <text evidence="1">The sequence shown here is derived from an EMBL/GenBank/DDBJ whole genome shotgun (WGS) entry which is preliminary data.</text>
</comment>
<dbReference type="RefSeq" id="WP_066540008.1">
    <property type="nucleotide sequence ID" value="NZ_PDEA01000001.1"/>
</dbReference>
<accession>A0A2A7US72</accession>
<sequence>MTAPEQRTIYLQPAAPPKPAMGAACNGCGLCCLAEPCPLGIWVSRRRTGACKALQWDEAGQHYRCGMVSDPGAVLGWQQPWAVRLVARLAQRWIAAGAGCDADWEAQKAQETQEAPPRR</sequence>
<organism evidence="1 2">
    <name type="scientific">Comamonas terrigena</name>
    <dbReference type="NCBI Taxonomy" id="32013"/>
    <lineage>
        <taxon>Bacteria</taxon>
        <taxon>Pseudomonadati</taxon>
        <taxon>Pseudomonadota</taxon>
        <taxon>Betaproteobacteria</taxon>
        <taxon>Burkholderiales</taxon>
        <taxon>Comamonadaceae</taxon>
        <taxon>Comamonas</taxon>
    </lineage>
</organism>
<dbReference type="Proteomes" id="UP000220246">
    <property type="component" value="Unassembled WGS sequence"/>
</dbReference>
<protein>
    <recommendedName>
        <fullName evidence="3">4Fe-4S ferredoxin-type domain-containing protein</fullName>
    </recommendedName>
</protein>
<keyword evidence="2" id="KW-1185">Reference proteome</keyword>
<evidence type="ECO:0008006" key="3">
    <source>
        <dbReference type="Google" id="ProtNLM"/>
    </source>
</evidence>
<gene>
    <name evidence="1" type="ORF">CRM82_05430</name>
</gene>
<dbReference type="AlphaFoldDB" id="A0A2A7US72"/>
<evidence type="ECO:0000313" key="2">
    <source>
        <dbReference type="Proteomes" id="UP000220246"/>
    </source>
</evidence>
<evidence type="ECO:0000313" key="1">
    <source>
        <dbReference type="EMBL" id="PEH88118.1"/>
    </source>
</evidence>
<reference evidence="2" key="1">
    <citation type="submission" date="2017-09" db="EMBL/GenBank/DDBJ databases">
        <title>FDA dAtabase for Regulatory Grade micrObial Sequences (FDA-ARGOS): Supporting development and validation of Infectious Disease Dx tests.</title>
        <authorList>
            <person name="Minogue T."/>
            <person name="Wolcott M."/>
            <person name="Wasieloski L."/>
            <person name="Aguilar W."/>
            <person name="Moore D."/>
            <person name="Tallon L."/>
            <person name="Sadzewicz L."/>
            <person name="Ott S."/>
            <person name="Zhao X."/>
            <person name="Nagaraj S."/>
            <person name="Vavikolanu K."/>
            <person name="Aluvathingal J."/>
            <person name="Nadendla S."/>
            <person name="Sichtig H."/>
        </authorList>
    </citation>
    <scope>NUCLEOTIDE SEQUENCE [LARGE SCALE GENOMIC DNA]</scope>
    <source>
        <strain evidence="2">FDAARGOS_394</strain>
    </source>
</reference>
<proteinExistence type="predicted"/>
<dbReference type="STRING" id="1219032.GCA_001515545_03209"/>
<dbReference type="OrthoDB" id="8536890at2"/>
<name>A0A2A7US72_COMTR</name>